<evidence type="ECO:0000313" key="2">
    <source>
        <dbReference type="Proteomes" id="UP000320095"/>
    </source>
</evidence>
<reference evidence="1 2" key="1">
    <citation type="journal article" date="2019" name="Environ. Microbiol.">
        <title>Species interactions and distinct microbial communities in high Arctic permafrost affected cryosols are associated with the CH4 and CO2 gas fluxes.</title>
        <authorList>
            <person name="Altshuler I."/>
            <person name="Hamel J."/>
            <person name="Turney S."/>
            <person name="Magnuson E."/>
            <person name="Levesque R."/>
            <person name="Greer C."/>
            <person name="Whyte L.G."/>
        </authorList>
    </citation>
    <scope>NUCLEOTIDE SEQUENCE [LARGE SCALE GENOMIC DNA]</scope>
    <source>
        <strain evidence="1 2">S5.20</strain>
    </source>
</reference>
<dbReference type="Proteomes" id="UP000320095">
    <property type="component" value="Unassembled WGS sequence"/>
</dbReference>
<gene>
    <name evidence="1" type="ORF">EAH80_26415</name>
</gene>
<protein>
    <submittedName>
        <fullName evidence="1">Uncharacterized protein</fullName>
    </submittedName>
</protein>
<organism evidence="1 2">
    <name type="scientific">Mycolicibacterium hodleri</name>
    <dbReference type="NCBI Taxonomy" id="49897"/>
    <lineage>
        <taxon>Bacteria</taxon>
        <taxon>Bacillati</taxon>
        <taxon>Actinomycetota</taxon>
        <taxon>Actinomycetes</taxon>
        <taxon>Mycobacteriales</taxon>
        <taxon>Mycobacteriaceae</taxon>
        <taxon>Mycolicibacterium</taxon>
    </lineage>
</organism>
<keyword evidence="2" id="KW-1185">Reference proteome</keyword>
<accession>A0A502DZ51</accession>
<name>A0A502DZ51_9MYCO</name>
<evidence type="ECO:0000313" key="1">
    <source>
        <dbReference type="EMBL" id="TPG29561.1"/>
    </source>
</evidence>
<comment type="caution">
    <text evidence="1">The sequence shown here is derived from an EMBL/GenBank/DDBJ whole genome shotgun (WGS) entry which is preliminary data.</text>
</comment>
<dbReference type="EMBL" id="RCZG01000016">
    <property type="protein sequence ID" value="TPG29561.1"/>
    <property type="molecule type" value="Genomic_DNA"/>
</dbReference>
<sequence>MPGFESIQTDAVAAHFGPETSGADIREIVRRTVLSTGAVTQADLISTVQSGRFKPQRPQRNYL</sequence>
<proteinExistence type="predicted"/>
<dbReference type="AlphaFoldDB" id="A0A502DZ51"/>